<dbReference type="EMBL" id="CAGI01000037">
    <property type="protein sequence ID" value="CCF47958.1"/>
    <property type="molecule type" value="Genomic_DNA"/>
</dbReference>
<dbReference type="CDD" id="cd22744">
    <property type="entry name" value="OTU"/>
    <property type="match status" value="1"/>
</dbReference>
<comment type="caution">
    <text evidence="2">The sequence shown here is derived from an EMBL/GenBank/DDBJ whole genome shotgun (WGS) entry which is preliminary data.</text>
</comment>
<sequence>MDPLLEDSHLKELLRCTKIFKRGTKYRAVVQGEDGKNLTIGSCPTKLELGKLLFAKYKFQWTKFCYLVEEPFPSSTQVGTNLDSDLEKYNLPDTREIGPLELFHELQGSSKYLVTQGYIKGDGSCQFRAVSKLVYGHQKYHPRVRREVVEYLQLHPDLIEVMLVADQPRQHAFSSTRSPATYLASMANPGYWGDDATLSAAATIYKLSLVIVNPDRTYFELSKVEGPLGWKALYYTGNHYELLFKVPSSSSA</sequence>
<dbReference type="eggNOG" id="KOG2605">
    <property type="taxonomic scope" value="Eukaryota"/>
</dbReference>
<dbReference type="OrthoDB" id="2564822at2759"/>
<dbReference type="InterPro" id="IPR050704">
    <property type="entry name" value="Peptidase_C85-like"/>
</dbReference>
<evidence type="ECO:0000313" key="3">
    <source>
        <dbReference type="Proteomes" id="UP000006174"/>
    </source>
</evidence>
<dbReference type="AlphaFoldDB" id="I2FM15"/>
<feature type="domain" description="OTU" evidence="1">
    <location>
        <begin position="114"/>
        <end position="246"/>
    </location>
</feature>
<dbReference type="SUPFAM" id="SSF54001">
    <property type="entry name" value="Cysteine proteinases"/>
    <property type="match status" value="1"/>
</dbReference>
<evidence type="ECO:0000259" key="1">
    <source>
        <dbReference type="PROSITE" id="PS50802"/>
    </source>
</evidence>
<evidence type="ECO:0000313" key="2">
    <source>
        <dbReference type="EMBL" id="CCF47958.1"/>
    </source>
</evidence>
<dbReference type="STRING" id="1128400.I2FM15"/>
<accession>I2FM15</accession>
<dbReference type="InterPro" id="IPR038765">
    <property type="entry name" value="Papain-like_cys_pep_sf"/>
</dbReference>
<dbReference type="InterPro" id="IPR003323">
    <property type="entry name" value="OTU_dom"/>
</dbReference>
<name>I2FM15_USTHO</name>
<proteinExistence type="predicted"/>
<reference evidence="2 3" key="1">
    <citation type="journal article" date="2012" name="Plant Cell">
        <title>Genome comparison of barley and maize smut fungi reveals targeted loss of RNA silencing components and species-specific presence of transposable elements.</title>
        <authorList>
            <person name="Laurie J.D."/>
            <person name="Ali S."/>
            <person name="Linning R."/>
            <person name="Mannhaupt G."/>
            <person name="Wong P."/>
            <person name="Gueldener U."/>
            <person name="Muensterkoetter M."/>
            <person name="Moore R."/>
            <person name="Kahmann R."/>
            <person name="Bakkeren G."/>
            <person name="Schirawski J."/>
        </authorList>
    </citation>
    <scope>NUCLEOTIDE SEQUENCE [LARGE SCALE GENOMIC DNA]</scope>
    <source>
        <strain evidence="3">Uh4875-4</strain>
    </source>
</reference>
<dbReference type="Pfam" id="PF02338">
    <property type="entry name" value="OTU"/>
    <property type="match status" value="1"/>
</dbReference>
<dbReference type="Gene3D" id="3.90.70.80">
    <property type="match status" value="1"/>
</dbReference>
<dbReference type="PANTHER" id="PTHR12419:SF11">
    <property type="entry name" value="OTU DOMAIN-CONTAINING PROTEIN DDB_G0284757"/>
    <property type="match status" value="1"/>
</dbReference>
<dbReference type="PANTHER" id="PTHR12419">
    <property type="entry name" value="OTU DOMAIN CONTAINING PROTEIN"/>
    <property type="match status" value="1"/>
</dbReference>
<protein>
    <recommendedName>
        <fullName evidence="1">OTU domain-containing protein</fullName>
    </recommendedName>
</protein>
<dbReference type="PROSITE" id="PS50802">
    <property type="entry name" value="OTU"/>
    <property type="match status" value="1"/>
</dbReference>
<dbReference type="GO" id="GO:0016579">
    <property type="term" value="P:protein deubiquitination"/>
    <property type="evidence" value="ECO:0007669"/>
    <property type="project" value="TreeGrafter"/>
</dbReference>
<organism evidence="2 3">
    <name type="scientific">Ustilago hordei</name>
    <name type="common">Barley covered smut fungus</name>
    <dbReference type="NCBI Taxonomy" id="120017"/>
    <lineage>
        <taxon>Eukaryota</taxon>
        <taxon>Fungi</taxon>
        <taxon>Dikarya</taxon>
        <taxon>Basidiomycota</taxon>
        <taxon>Ustilaginomycotina</taxon>
        <taxon>Ustilaginomycetes</taxon>
        <taxon>Ustilaginales</taxon>
        <taxon>Ustilaginaceae</taxon>
        <taxon>Ustilago</taxon>
    </lineage>
</organism>
<gene>
    <name evidence="2" type="ORF">UHOR_12287</name>
</gene>
<dbReference type="Proteomes" id="UP000006174">
    <property type="component" value="Unassembled WGS sequence"/>
</dbReference>
<dbReference type="HOGENOM" id="CLU_1103465_0_0_1"/>
<keyword evidence="3" id="KW-1185">Reference proteome</keyword>
<dbReference type="GO" id="GO:0004843">
    <property type="term" value="F:cysteine-type deubiquitinase activity"/>
    <property type="evidence" value="ECO:0007669"/>
    <property type="project" value="TreeGrafter"/>
</dbReference>